<evidence type="ECO:0000313" key="14">
    <source>
        <dbReference type="EMBL" id="AWF73478.1"/>
    </source>
</evidence>
<evidence type="ECO:0000256" key="1">
    <source>
        <dbReference type="SAM" id="MobiDB-lite"/>
    </source>
</evidence>
<feature type="compositionally biased region" description="Pro residues" evidence="1">
    <location>
        <begin position="26"/>
        <end position="36"/>
    </location>
</feature>
<evidence type="ECO:0000313" key="6">
    <source>
        <dbReference type="EMBL" id="AWF73467.1"/>
    </source>
</evidence>
<evidence type="ECO:0000313" key="20">
    <source>
        <dbReference type="EMBL" id="AWF73485.1"/>
    </source>
</evidence>
<feature type="region of interest" description="Disordered" evidence="1">
    <location>
        <begin position="16"/>
        <end position="39"/>
    </location>
</feature>
<organism evidence="2">
    <name type="scientific">Lentinula edodes partitivirus 1</name>
    <dbReference type="NCBI Taxonomy" id="1960320"/>
    <lineage>
        <taxon>Viruses</taxon>
        <taxon>Riboviria</taxon>
        <taxon>Orthornavirae</taxon>
        <taxon>Pisuviricota</taxon>
        <taxon>Duplopiviricetes</taxon>
        <taxon>Durnavirales</taxon>
        <taxon>Partitiviridae</taxon>
        <taxon>Betapartitivirus</taxon>
    </lineage>
</organism>
<evidence type="ECO:0000313" key="18">
    <source>
        <dbReference type="EMBL" id="AWF73483.1"/>
    </source>
</evidence>
<dbReference type="EMBL" id="MF434709">
    <property type="protein sequence ID" value="AWF73474.1"/>
    <property type="molecule type" value="Genomic_RNA"/>
</dbReference>
<dbReference type="EMBL" id="MF434702">
    <property type="protein sequence ID" value="AWF73467.1"/>
    <property type="molecule type" value="Genomic_RNA"/>
</dbReference>
<evidence type="ECO:0000313" key="5">
    <source>
        <dbReference type="EMBL" id="AWF73463.1"/>
    </source>
</evidence>
<evidence type="ECO:0000313" key="19">
    <source>
        <dbReference type="EMBL" id="AWF73484.1"/>
    </source>
</evidence>
<dbReference type="EMBL" id="MF434706">
    <property type="protein sequence ID" value="AWF73471.1"/>
    <property type="molecule type" value="Genomic_RNA"/>
</dbReference>
<dbReference type="EMBL" id="MF434704">
    <property type="protein sequence ID" value="AWF73469.1"/>
    <property type="molecule type" value="Genomic_RNA"/>
</dbReference>
<evidence type="ECO:0000313" key="12">
    <source>
        <dbReference type="EMBL" id="AWF73474.1"/>
    </source>
</evidence>
<dbReference type="EMBL" id="MF434698">
    <property type="protein sequence ID" value="AWF73463.1"/>
    <property type="molecule type" value="Genomic_RNA"/>
</dbReference>
<sequence length="638" mass="72284">MVSLNFDAKNSTKLRSFAQKFERPPPPDGNVPPQPKPRNDIWSRLDLAENISVSNPLSQIIDKVPDMRFMFMYIVFMVGKAYPELEQNGRPILTPSSLVAYSLFMIYGFMLVNDFQGRTRASYWAHDFMDLRARKDLYNALLKCYVPPFLMDIFHGISDTADPRRKGLEYFTSLAASMFETDFGRIIPPQIFLYAHNMSCESDTSRNVAAAITALLSWNVFQDGPNQTNIYTGYYFSAGTEDGTYHSFMYQTLNLLFSPVTGKSITRRTNLQAIPTFNMTIDTAQTGADTEHISNPYVMFLNSDNENVFNTMKFIQEFSALVKIDLKGTTQLGAVPDGLSGVAILNHGYTIYPLPTWHSRKFDSTKIFDTATSTQYAAKIDYLQNHPFTAGTSIPDPDDTKNMVQQLYLKTIKSVSHKRSNDPDTNIKFDKDEHIYPRFLWMLPYEEGDGPIGYAMLTGSHIEIFELDGTSVPGPNAEQKLSDNNSLFAQGALPLDHVVKGYGSNEETRIYPVPRAQLRTASQQISHDLYNVGSNRLGIVDGEVEDNQVPQALFGFERLRHVRGFNFLYSKISFIAGNDPNIGKRRLPVWSPYRYIYNERNTIPAPKDILMFTNFRAMYGTHIPLQETQSPAMLIPTS</sequence>
<accession>A0A1S6GXF3</accession>
<evidence type="ECO:0000313" key="3">
    <source>
        <dbReference type="EMBL" id="AWF73460.1"/>
    </source>
</evidence>
<evidence type="ECO:0000313" key="11">
    <source>
        <dbReference type="EMBL" id="AWF73473.1"/>
    </source>
</evidence>
<dbReference type="EMBL" id="MF434696">
    <property type="protein sequence ID" value="AWF73461.1"/>
    <property type="molecule type" value="Genomic_RNA"/>
</dbReference>
<dbReference type="EMBL" id="MF434712">
    <property type="protein sequence ID" value="AWF73477.1"/>
    <property type="molecule type" value="Genomic_RNA"/>
</dbReference>
<dbReference type="EMBL" id="MF434703">
    <property type="protein sequence ID" value="AWF73468.1"/>
    <property type="molecule type" value="Genomic_RNA"/>
</dbReference>
<dbReference type="EMBL" id="MF434716">
    <property type="protein sequence ID" value="AWF73481.1"/>
    <property type="molecule type" value="Genomic_RNA"/>
</dbReference>
<evidence type="ECO:0000313" key="8">
    <source>
        <dbReference type="EMBL" id="AWF73469.1"/>
    </source>
</evidence>
<reference evidence="3" key="2">
    <citation type="submission" date="2017-07" db="EMBL/GenBank/DDBJ databases">
        <title>Population structure of a partitivirus in Chinese Lentinula edodes core collections.</title>
        <authorList>
            <person name="Guo M."/>
            <person name="Wang J."/>
            <person name="Sun Y."/>
            <person name="Bian Y."/>
            <person name="Xu Z."/>
        </authorList>
    </citation>
    <scope>NUCLEOTIDE SEQUENCE</scope>
    <source>
        <strain evidence="3">00168</strain>
        <strain evidence="4">868</strain>
        <strain evidence="5">GAN059</strain>
        <strain evidence="6">LeWs735</strain>
        <strain evidence="7">LHLy14</strain>
        <strain evidence="8">LMLH116</strain>
        <strain evidence="9">LMLH36</strain>
        <strain evidence="10">LMLH52</strain>
        <strain evidence="11">LMLHA18</strain>
        <strain evidence="12">LMLHA36</strain>
        <strain evidence="13">LMYP62</strain>
        <strain evidence="14">Qingke-20</strain>
        <strain evidence="15">S605</strain>
        <strain evidence="16">Senyuan-2</strain>
        <strain evidence="17">YAASM234</strain>
        <strain evidence="18">YAASM3353</strain>
        <strain evidence="19">YAASM358</strain>
        <strain evidence="20">YAASM366</strain>
    </source>
</reference>
<evidence type="ECO:0000313" key="16">
    <source>
        <dbReference type="EMBL" id="AWF73480.1"/>
    </source>
</evidence>
<dbReference type="EMBL" id="MF434715">
    <property type="protein sequence ID" value="AWF73480.1"/>
    <property type="molecule type" value="Genomic_RNA"/>
</dbReference>
<dbReference type="EMBL" id="MF434708">
    <property type="protein sequence ID" value="AWF73473.1"/>
    <property type="molecule type" value="Genomic_RNA"/>
</dbReference>
<dbReference type="EMBL" id="MF434719">
    <property type="protein sequence ID" value="AWF73484.1"/>
    <property type="molecule type" value="Genomic_RNA"/>
</dbReference>
<dbReference type="EMBL" id="MF434718">
    <property type="protein sequence ID" value="AWF73483.1"/>
    <property type="molecule type" value="Genomic_RNA"/>
</dbReference>
<dbReference type="Pfam" id="PF25666">
    <property type="entry name" value="Partiti_capsid"/>
    <property type="match status" value="1"/>
</dbReference>
<dbReference type="InterPro" id="IPR058242">
    <property type="entry name" value="Capsid_partitivirus"/>
</dbReference>
<evidence type="ECO:0000313" key="13">
    <source>
        <dbReference type="EMBL" id="AWF73477.1"/>
    </source>
</evidence>
<evidence type="ECO:0000313" key="17">
    <source>
        <dbReference type="EMBL" id="AWF73481.1"/>
    </source>
</evidence>
<gene>
    <name evidence="2" type="primary">CP</name>
</gene>
<name>A0A1S6GXF3_9VIRU</name>
<evidence type="ECO:0000313" key="7">
    <source>
        <dbReference type="EMBL" id="AWF73468.1"/>
    </source>
</evidence>
<protein>
    <submittedName>
        <fullName evidence="2 3">Capsid protein</fullName>
    </submittedName>
</protein>
<evidence type="ECO:0000313" key="15">
    <source>
        <dbReference type="EMBL" id="AWF73479.1"/>
    </source>
</evidence>
<evidence type="ECO:0000313" key="4">
    <source>
        <dbReference type="EMBL" id="AWF73461.1"/>
    </source>
</evidence>
<dbReference type="EMBL" id="KX354972">
    <property type="protein sequence ID" value="AQS27951.1"/>
    <property type="molecule type" value="Genomic_RNA"/>
</dbReference>
<reference evidence="2" key="1">
    <citation type="journal article" date="2017" name="Plant Dis.">
        <title>Biological and Molecular Characteristics of a Novel Partitivirus Infecting the Edible Fungus Lentinula edodes.</title>
        <authorList>
            <person name="Guo M."/>
            <person name="Bian Y."/>
            <person name="Wang J."/>
            <person name="Wang G.Z."/>
            <person name="Ma X."/>
            <person name="Xu Z."/>
        </authorList>
    </citation>
    <scope>NUCLEOTIDE SEQUENCE</scope>
    <source>
        <strain evidence="2">LeSX12</strain>
    </source>
</reference>
<dbReference type="EMBL" id="MF434714">
    <property type="protein sequence ID" value="AWF73479.1"/>
    <property type="molecule type" value="Genomic_RNA"/>
</dbReference>
<evidence type="ECO:0000313" key="2">
    <source>
        <dbReference type="EMBL" id="AQS27951.1"/>
    </source>
</evidence>
<evidence type="ECO:0000313" key="9">
    <source>
        <dbReference type="EMBL" id="AWF73470.1"/>
    </source>
</evidence>
<evidence type="ECO:0000313" key="10">
    <source>
        <dbReference type="EMBL" id="AWF73471.1"/>
    </source>
</evidence>
<dbReference type="EMBL" id="MF434695">
    <property type="protein sequence ID" value="AWF73460.1"/>
    <property type="molecule type" value="Genomic_RNA"/>
</dbReference>
<dbReference type="EMBL" id="MF434720">
    <property type="protein sequence ID" value="AWF73485.1"/>
    <property type="molecule type" value="Genomic_RNA"/>
</dbReference>
<dbReference type="EMBL" id="MF434705">
    <property type="protein sequence ID" value="AWF73470.1"/>
    <property type="molecule type" value="Genomic_RNA"/>
</dbReference>
<dbReference type="EMBL" id="MF434713">
    <property type="protein sequence ID" value="AWF73478.1"/>
    <property type="molecule type" value="Genomic_RNA"/>
</dbReference>
<proteinExistence type="predicted"/>